<dbReference type="EMBL" id="QYBA01000176">
    <property type="protein sequence ID" value="TKY91541.1"/>
    <property type="molecule type" value="Genomic_DNA"/>
</dbReference>
<accession>A0AC61S9V2</accession>
<comment type="caution">
    <text evidence="1">The sequence shown here is derived from an EMBL/GenBank/DDBJ whole genome shotgun (WGS) entry which is preliminary data.</text>
</comment>
<protein>
    <submittedName>
        <fullName evidence="1">NAD(P)H-hydrate dehydratase</fullName>
    </submittedName>
</protein>
<gene>
    <name evidence="1" type="ORF">C5S46_05290</name>
</gene>
<organism evidence="1 2">
    <name type="scientific">Candidatus Methanomarinus sp</name>
    <dbReference type="NCBI Taxonomy" id="3386244"/>
    <lineage>
        <taxon>Archaea</taxon>
        <taxon>Methanobacteriati</taxon>
        <taxon>Methanobacteriota</taxon>
        <taxon>Stenosarchaea group</taxon>
        <taxon>Methanomicrobia</taxon>
        <taxon>Methanosarcinales</taxon>
        <taxon>ANME-2 cluster</taxon>
        <taxon>Candidatus Methanocomedenaceae</taxon>
        <taxon>Candidatus Methanomarinus</taxon>
    </lineage>
</organism>
<dbReference type="Proteomes" id="UP000315423">
    <property type="component" value="Unassembled WGS sequence"/>
</dbReference>
<name>A0AC61S9V2_9EURY</name>
<evidence type="ECO:0000313" key="2">
    <source>
        <dbReference type="Proteomes" id="UP000315423"/>
    </source>
</evidence>
<evidence type="ECO:0000313" key="1">
    <source>
        <dbReference type="EMBL" id="TKY91541.1"/>
    </source>
</evidence>
<reference evidence="1" key="1">
    <citation type="submission" date="2018-09" db="EMBL/GenBank/DDBJ databases">
        <title>A genomic encyclopedia of anaerobic methanotrophic archaea.</title>
        <authorList>
            <person name="Skennerton C.T."/>
            <person name="Chadwick G.L."/>
            <person name="Laso-Perez R."/>
            <person name="Leu A.O."/>
            <person name="Speth D.R."/>
            <person name="Yu H."/>
            <person name="Morgan-Lang C."/>
            <person name="Hatzenpichler R."/>
            <person name="Goudeau D."/>
            <person name="Malmstrom R."/>
            <person name="Woyke T."/>
            <person name="Hallam S."/>
            <person name="Tyson G.W."/>
            <person name="Wegener G."/>
            <person name="Boetius A."/>
            <person name="Orphan V.J."/>
        </authorList>
    </citation>
    <scope>NUCLEOTIDE SEQUENCE</scope>
    <source>
        <strain evidence="1">CONS3730D10UFb2</strain>
    </source>
</reference>
<sequence length="494" mass="52057">MKTITSRQMDAVDTNCAHFGLIPLQLMENAGCAVASEVMHLPTRNRVLVVAGRGNNGGDGFVAARHLVDYQVTVVLLGKKSEIKTPEAAQNLSILKNFDIPVIEVTDTTGLKPEFFSECDVIVDAIFGTGIKGDIREPENTAIDLINKSQAKVVCVDVPSGLDPDGGEFNKAVKAKVTVTFHLPKPGILKIGAEKYAGEIAIADIGIPDKAQQLIGPGDVKLVSGRSIHSHKGDAGRVLIIGGGAYSGAPALSALAAMRCGADIVTVATPKNVTGIVASFSPDLIVRKLEKKRLVLKDILLLQELIESHDVIVIGMGLGRDEETMRTVREILPLCKKAVIDADGLAALETPLNQYGCEMIITPHAAEFKMLSGTEVPLDREQRIDLVNAFSFENGVVTLLKGPEDLICDGKIIRINRTGNPGMTVGGTGDVLAGITGALFANNIGIEAAAASAYICGKGGDLAFDKKGSGLLATDVIRKIPDAMKITATTAGRT</sequence>
<proteinExistence type="predicted"/>